<dbReference type="GO" id="GO:0005856">
    <property type="term" value="C:cytoskeleton"/>
    <property type="evidence" value="ECO:0007669"/>
    <property type="project" value="UniProtKB-SubCell"/>
</dbReference>
<keyword evidence="11" id="KW-0418">Kinase</keyword>
<keyword evidence="9" id="KW-0966">Cell projection</keyword>
<protein>
    <submittedName>
        <fullName evidence="13">MYO3</fullName>
        <ecNumber evidence="13">2.7.11.1</ecNumber>
    </submittedName>
</protein>
<dbReference type="Proteomes" id="UP000597762">
    <property type="component" value="Unassembled WGS sequence"/>
</dbReference>
<dbReference type="InterPro" id="IPR000719">
    <property type="entry name" value="Prot_kinase_dom"/>
</dbReference>
<evidence type="ECO:0000259" key="12">
    <source>
        <dbReference type="PROSITE" id="PS50011"/>
    </source>
</evidence>
<evidence type="ECO:0000256" key="1">
    <source>
        <dbReference type="ARBA" id="ARBA00004245"/>
    </source>
</evidence>
<name>A0A812AZK5_ACAPH</name>
<dbReference type="InterPro" id="IPR011009">
    <property type="entry name" value="Kinase-like_dom_sf"/>
</dbReference>
<dbReference type="GO" id="GO:0000146">
    <property type="term" value="F:microfilament motor activity"/>
    <property type="evidence" value="ECO:0007669"/>
    <property type="project" value="TreeGrafter"/>
</dbReference>
<dbReference type="SMART" id="SM00220">
    <property type="entry name" value="S_TKc"/>
    <property type="match status" value="1"/>
</dbReference>
<keyword evidence="5 10" id="KW-0547">Nucleotide-binding</keyword>
<dbReference type="PROSITE" id="PS00107">
    <property type="entry name" value="PROTEIN_KINASE_ATP"/>
    <property type="match status" value="1"/>
</dbReference>
<dbReference type="Pfam" id="PF00069">
    <property type="entry name" value="Pkinase"/>
    <property type="match status" value="1"/>
</dbReference>
<dbReference type="EMBL" id="CAHIKZ030000319">
    <property type="protein sequence ID" value="CAE1168286.1"/>
    <property type="molecule type" value="Genomic_DNA"/>
</dbReference>
<dbReference type="GO" id="GO:0042995">
    <property type="term" value="C:cell projection"/>
    <property type="evidence" value="ECO:0007669"/>
    <property type="project" value="UniProtKB-SubCell"/>
</dbReference>
<evidence type="ECO:0000313" key="14">
    <source>
        <dbReference type="Proteomes" id="UP000597762"/>
    </source>
</evidence>
<comment type="subcellular location">
    <subcellularLocation>
        <location evidence="2">Cell projection</location>
    </subcellularLocation>
    <subcellularLocation>
        <location evidence="1">Cytoplasm</location>
        <location evidence="1">Cytoskeleton</location>
    </subcellularLocation>
</comment>
<evidence type="ECO:0000256" key="2">
    <source>
        <dbReference type="ARBA" id="ARBA00004316"/>
    </source>
</evidence>
<dbReference type="GO" id="GO:0030832">
    <property type="term" value="P:regulation of actin filament length"/>
    <property type="evidence" value="ECO:0007669"/>
    <property type="project" value="TreeGrafter"/>
</dbReference>
<evidence type="ECO:0000256" key="3">
    <source>
        <dbReference type="ARBA" id="ARBA00022490"/>
    </source>
</evidence>
<evidence type="ECO:0000256" key="9">
    <source>
        <dbReference type="ARBA" id="ARBA00023273"/>
    </source>
</evidence>
<dbReference type="PROSITE" id="PS00108">
    <property type="entry name" value="PROTEIN_KINASE_ST"/>
    <property type="match status" value="1"/>
</dbReference>
<dbReference type="InterPro" id="IPR008271">
    <property type="entry name" value="Ser/Thr_kinase_AS"/>
</dbReference>
<dbReference type="GO" id="GO:0005524">
    <property type="term" value="F:ATP binding"/>
    <property type="evidence" value="ECO:0007669"/>
    <property type="project" value="UniProtKB-UniRule"/>
</dbReference>
<comment type="caution">
    <text evidence="13">The sequence shown here is derived from an EMBL/GenBank/DDBJ whole genome shotgun (WGS) entry which is preliminary data.</text>
</comment>
<dbReference type="InterPro" id="IPR052409">
    <property type="entry name" value="Myosin-III_kinase_activity"/>
</dbReference>
<dbReference type="OrthoDB" id="2914378at2759"/>
<evidence type="ECO:0000256" key="5">
    <source>
        <dbReference type="ARBA" id="ARBA00022741"/>
    </source>
</evidence>
<evidence type="ECO:0000256" key="10">
    <source>
        <dbReference type="PROSITE-ProRule" id="PRU10141"/>
    </source>
</evidence>
<dbReference type="PROSITE" id="PS50011">
    <property type="entry name" value="PROTEIN_KINASE_DOM"/>
    <property type="match status" value="1"/>
</dbReference>
<dbReference type="AlphaFoldDB" id="A0A812AZK5"/>
<organism evidence="13 14">
    <name type="scientific">Acanthosepion pharaonis</name>
    <name type="common">Pharaoh cuttlefish</name>
    <name type="synonym">Sepia pharaonis</name>
    <dbReference type="NCBI Taxonomy" id="158019"/>
    <lineage>
        <taxon>Eukaryota</taxon>
        <taxon>Metazoa</taxon>
        <taxon>Spiralia</taxon>
        <taxon>Lophotrochozoa</taxon>
        <taxon>Mollusca</taxon>
        <taxon>Cephalopoda</taxon>
        <taxon>Coleoidea</taxon>
        <taxon>Decapodiformes</taxon>
        <taxon>Sepiida</taxon>
        <taxon>Sepiina</taxon>
        <taxon>Sepiidae</taxon>
        <taxon>Acanthosepion</taxon>
    </lineage>
</organism>
<evidence type="ECO:0000256" key="4">
    <source>
        <dbReference type="ARBA" id="ARBA00022737"/>
    </source>
</evidence>
<evidence type="ECO:0000256" key="6">
    <source>
        <dbReference type="ARBA" id="ARBA00022840"/>
    </source>
</evidence>
<dbReference type="GO" id="GO:0004674">
    <property type="term" value="F:protein serine/threonine kinase activity"/>
    <property type="evidence" value="ECO:0007669"/>
    <property type="project" value="UniProtKB-KW"/>
</dbReference>
<dbReference type="EC" id="2.7.11.1" evidence="13"/>
<proteinExistence type="inferred from homology"/>
<comment type="similarity">
    <text evidence="11">Belongs to the protein kinase superfamily.</text>
</comment>
<gene>
    <name evidence="13" type="ORF">SPHA_9973</name>
</gene>
<keyword evidence="13" id="KW-0808">Transferase</keyword>
<keyword evidence="4" id="KW-0677">Repeat</keyword>
<keyword evidence="14" id="KW-1185">Reference proteome</keyword>
<dbReference type="Gene3D" id="3.30.200.20">
    <property type="entry name" value="Phosphorylase Kinase, domain 1"/>
    <property type="match status" value="1"/>
</dbReference>
<dbReference type="Gene3D" id="1.10.510.10">
    <property type="entry name" value="Transferase(Phosphotransferase) domain 1"/>
    <property type="match status" value="1"/>
</dbReference>
<feature type="binding site" evidence="10">
    <location>
        <position position="53"/>
    </location>
    <ligand>
        <name>ATP</name>
        <dbReference type="ChEBI" id="CHEBI:30616"/>
    </ligand>
</feature>
<dbReference type="PANTHER" id="PTHR46256:SF3">
    <property type="entry name" value="MYOSIN MOTOR DOMAIN-CONTAINING PROTEIN"/>
    <property type="match status" value="1"/>
</dbReference>
<evidence type="ECO:0000313" key="13">
    <source>
        <dbReference type="EMBL" id="CAE1168286.1"/>
    </source>
</evidence>
<sequence>MLKMYSKYSKVIEFDKLTDPTQTWDLQELIGEGTYGEVYAVKNKQTGQLAAAKIMENIHETVEEIEQEYQILKAVSCHPNFPQFYGLYLKKDTKMDDQLWIIMELCTNGSVTDLSKDLVTQNRRMDEVLIAFILRETLKAINYMHKNHYIHRDIKGHNILMTNDGSIKLVDFGVSGLLKSTLAPRRTSVGTPYWMAPEVREFQSIIDNVYGTSDQ</sequence>
<dbReference type="GO" id="GO:0003779">
    <property type="term" value="F:actin binding"/>
    <property type="evidence" value="ECO:0007669"/>
    <property type="project" value="UniProtKB-KW"/>
</dbReference>
<evidence type="ECO:0000256" key="11">
    <source>
        <dbReference type="RuleBase" id="RU000304"/>
    </source>
</evidence>
<keyword evidence="7" id="KW-0009">Actin-binding</keyword>
<keyword evidence="3" id="KW-0963">Cytoplasm</keyword>
<accession>A0A812AZK5</accession>
<evidence type="ECO:0000256" key="8">
    <source>
        <dbReference type="ARBA" id="ARBA00023212"/>
    </source>
</evidence>
<dbReference type="SUPFAM" id="SSF56112">
    <property type="entry name" value="Protein kinase-like (PK-like)"/>
    <property type="match status" value="1"/>
</dbReference>
<keyword evidence="8" id="KW-0206">Cytoskeleton</keyword>
<keyword evidence="6 10" id="KW-0067">ATP-binding</keyword>
<reference evidence="13" key="1">
    <citation type="submission" date="2021-01" db="EMBL/GenBank/DDBJ databases">
        <authorList>
            <person name="Li R."/>
            <person name="Bekaert M."/>
        </authorList>
    </citation>
    <scope>NUCLEOTIDE SEQUENCE</scope>
    <source>
        <strain evidence="13">Farmed</strain>
    </source>
</reference>
<evidence type="ECO:0000256" key="7">
    <source>
        <dbReference type="ARBA" id="ARBA00023203"/>
    </source>
</evidence>
<feature type="domain" description="Protein kinase" evidence="12">
    <location>
        <begin position="24"/>
        <end position="215"/>
    </location>
</feature>
<dbReference type="InterPro" id="IPR017441">
    <property type="entry name" value="Protein_kinase_ATP_BS"/>
</dbReference>
<keyword evidence="11" id="KW-0723">Serine/threonine-protein kinase</keyword>
<dbReference type="PANTHER" id="PTHR46256">
    <property type="entry name" value="AGAP011099-PA"/>
    <property type="match status" value="1"/>
</dbReference>